<feature type="compositionally biased region" description="Basic and acidic residues" evidence="1">
    <location>
        <begin position="351"/>
        <end position="377"/>
    </location>
</feature>
<feature type="region of interest" description="Disordered" evidence="1">
    <location>
        <begin position="159"/>
        <end position="178"/>
    </location>
</feature>
<organism evidence="2 3">
    <name type="scientific">Durusdinium trenchii</name>
    <dbReference type="NCBI Taxonomy" id="1381693"/>
    <lineage>
        <taxon>Eukaryota</taxon>
        <taxon>Sar</taxon>
        <taxon>Alveolata</taxon>
        <taxon>Dinophyceae</taxon>
        <taxon>Suessiales</taxon>
        <taxon>Symbiodiniaceae</taxon>
        <taxon>Durusdinium</taxon>
    </lineage>
</organism>
<feature type="compositionally biased region" description="Basic and acidic residues" evidence="1">
    <location>
        <begin position="1"/>
        <end position="35"/>
    </location>
</feature>
<proteinExistence type="predicted"/>
<feature type="non-terminal residue" evidence="2">
    <location>
        <position position="1"/>
    </location>
</feature>
<evidence type="ECO:0000313" key="3">
    <source>
        <dbReference type="Proteomes" id="UP001642464"/>
    </source>
</evidence>
<feature type="region of interest" description="Disordered" evidence="1">
    <location>
        <begin position="220"/>
        <end position="240"/>
    </location>
</feature>
<reference evidence="2 3" key="1">
    <citation type="submission" date="2024-02" db="EMBL/GenBank/DDBJ databases">
        <authorList>
            <person name="Chen Y."/>
            <person name="Shah S."/>
            <person name="Dougan E. K."/>
            <person name="Thang M."/>
            <person name="Chan C."/>
        </authorList>
    </citation>
    <scope>NUCLEOTIDE SEQUENCE [LARGE SCALE GENOMIC DNA]</scope>
</reference>
<comment type="caution">
    <text evidence="2">The sequence shown here is derived from an EMBL/GenBank/DDBJ whole genome shotgun (WGS) entry which is preliminary data.</text>
</comment>
<evidence type="ECO:0000313" key="2">
    <source>
        <dbReference type="EMBL" id="CAK9010680.1"/>
    </source>
</evidence>
<dbReference type="EMBL" id="CAXAMM010006335">
    <property type="protein sequence ID" value="CAK9010680.1"/>
    <property type="molecule type" value="Genomic_DNA"/>
</dbReference>
<gene>
    <name evidence="2" type="ORF">SCF082_LOCUS10770</name>
</gene>
<feature type="compositionally biased region" description="Basic and acidic residues" evidence="1">
    <location>
        <begin position="300"/>
        <end position="310"/>
    </location>
</feature>
<feature type="region of interest" description="Disordered" evidence="1">
    <location>
        <begin position="271"/>
        <end position="377"/>
    </location>
</feature>
<feature type="compositionally biased region" description="Basic and acidic residues" evidence="1">
    <location>
        <begin position="271"/>
        <end position="286"/>
    </location>
</feature>
<dbReference type="Proteomes" id="UP001642464">
    <property type="component" value="Unassembled WGS sequence"/>
</dbReference>
<feature type="compositionally biased region" description="Acidic residues" evidence="1">
    <location>
        <begin position="327"/>
        <end position="340"/>
    </location>
</feature>
<sequence length="377" mass="43312">EKEQKAEEDRKAEELRLRKEEEQKAEERRMIEEHNKKRLQNSDQDQEILNAARNLLMTRTAAETTSGKEQLLQATKRLFGAMKTKELRHAETHRRKIHEACRAMILAEITGDSEGVRKHLQVMEDETKQKIAEETKVETEMLRRANEVRAKIEKVVQQKIEQSSGSDGEGVSKAEVEQEKERVATEALFQMASEICLELDALSEDEACARLIKLRISQGKGDDEDFDADSQHADRQTFQDTSPLFAVLPSLEELQDGRLSQKEIDLMLAKQREMREKVRQQKAEKKGKGKGRGKGRGRKRAVEAKEKEDKEDADEPGDPGLDQHLEEADERLEEERDEEDERKKPAKRQKHPENPEAKKSEGEQEGDESKKRKSAEA</sequence>
<keyword evidence="3" id="KW-1185">Reference proteome</keyword>
<protein>
    <submittedName>
        <fullName evidence="2">Uncharacterized protein</fullName>
    </submittedName>
</protein>
<feature type="region of interest" description="Disordered" evidence="1">
    <location>
        <begin position="1"/>
        <end position="45"/>
    </location>
</feature>
<feature type="compositionally biased region" description="Basic residues" evidence="1">
    <location>
        <begin position="287"/>
        <end position="299"/>
    </location>
</feature>
<name>A0ABP0J8E3_9DINO</name>
<evidence type="ECO:0000256" key="1">
    <source>
        <dbReference type="SAM" id="MobiDB-lite"/>
    </source>
</evidence>
<accession>A0ABP0J8E3</accession>